<keyword evidence="5" id="KW-0060">Ascorbate biosynthesis</keyword>
<dbReference type="InterPro" id="IPR036318">
    <property type="entry name" value="FAD-bd_PCMH-like_sf"/>
</dbReference>
<accession>A0A834HFA0</accession>
<dbReference type="SUPFAM" id="SSF56176">
    <property type="entry name" value="FAD-binding/transporter-associated domain-like"/>
    <property type="match status" value="1"/>
</dbReference>
<dbReference type="EMBL" id="WJXA01000002">
    <property type="protein sequence ID" value="KAF7150009.1"/>
    <property type="molecule type" value="Genomic_DNA"/>
</dbReference>
<dbReference type="EC" id="1.1.3.8" evidence="4"/>
<name>A0A834HFA0_RHOSS</name>
<evidence type="ECO:0000313" key="11">
    <source>
        <dbReference type="EMBL" id="KAF7150009.1"/>
    </source>
</evidence>
<evidence type="ECO:0000256" key="9">
    <source>
        <dbReference type="SAM" id="SignalP"/>
    </source>
</evidence>
<reference evidence="11" key="1">
    <citation type="submission" date="2019-11" db="EMBL/GenBank/DDBJ databases">
        <authorList>
            <person name="Liu Y."/>
            <person name="Hou J."/>
            <person name="Li T.-Q."/>
            <person name="Guan C.-H."/>
            <person name="Wu X."/>
            <person name="Wu H.-Z."/>
            <person name="Ling F."/>
            <person name="Zhang R."/>
            <person name="Shi X.-G."/>
            <person name="Ren J.-P."/>
            <person name="Chen E.-F."/>
            <person name="Sun J.-M."/>
        </authorList>
    </citation>
    <scope>NUCLEOTIDE SEQUENCE</scope>
    <source>
        <strain evidence="11">Adult_tree_wgs_1</strain>
        <tissue evidence="11">Leaves</tissue>
    </source>
</reference>
<dbReference type="UniPathway" id="UPA00132"/>
<comment type="cofactor">
    <cofactor evidence="1">
        <name>FAD</name>
        <dbReference type="ChEBI" id="CHEBI:57692"/>
    </cofactor>
</comment>
<dbReference type="GO" id="GO:0008236">
    <property type="term" value="F:serine-type peptidase activity"/>
    <property type="evidence" value="ECO:0007669"/>
    <property type="project" value="InterPro"/>
</dbReference>
<evidence type="ECO:0000259" key="10">
    <source>
        <dbReference type="PROSITE" id="PS51387"/>
    </source>
</evidence>
<evidence type="ECO:0000256" key="7">
    <source>
        <dbReference type="ARBA" id="ARBA00023002"/>
    </source>
</evidence>
<gene>
    <name evidence="11" type="ORF">RHSIM_Rhsim02G0180200</name>
</gene>
<comment type="catalytic activity">
    <reaction evidence="8">
        <text>L-gulono-1,4-lactone + O2 = L-ascorbate + H2O2 + H(+)</text>
        <dbReference type="Rhea" id="RHEA:32363"/>
        <dbReference type="ChEBI" id="CHEBI:15378"/>
        <dbReference type="ChEBI" id="CHEBI:15379"/>
        <dbReference type="ChEBI" id="CHEBI:16240"/>
        <dbReference type="ChEBI" id="CHEBI:17587"/>
        <dbReference type="ChEBI" id="CHEBI:38290"/>
        <dbReference type="EC" id="1.1.3.8"/>
    </reaction>
</comment>
<feature type="signal peptide" evidence="9">
    <location>
        <begin position="1"/>
        <end position="18"/>
    </location>
</feature>
<keyword evidence="7" id="KW-0560">Oxidoreductase</keyword>
<dbReference type="Pfam" id="PF00326">
    <property type="entry name" value="Peptidase_S9"/>
    <property type="match status" value="1"/>
</dbReference>
<dbReference type="GO" id="GO:0019853">
    <property type="term" value="P:L-ascorbic acid biosynthetic process"/>
    <property type="evidence" value="ECO:0007669"/>
    <property type="project" value="UniProtKB-UniPathway"/>
</dbReference>
<keyword evidence="6 9" id="KW-0732">Signal</keyword>
<dbReference type="OrthoDB" id="610608at2759"/>
<dbReference type="Gene3D" id="3.40.50.1820">
    <property type="entry name" value="alpha/beta hydrolase"/>
    <property type="match status" value="1"/>
</dbReference>
<dbReference type="Gene3D" id="3.30.465.10">
    <property type="match status" value="1"/>
</dbReference>
<evidence type="ECO:0000256" key="4">
    <source>
        <dbReference type="ARBA" id="ARBA00013121"/>
    </source>
</evidence>
<dbReference type="GO" id="GO:0071949">
    <property type="term" value="F:FAD binding"/>
    <property type="evidence" value="ECO:0007669"/>
    <property type="project" value="InterPro"/>
</dbReference>
<dbReference type="PANTHER" id="PTHR47381:SF3">
    <property type="entry name" value="ALPHA_BETA-HYDROLASES SUPERFAMILY PROTEIN"/>
    <property type="match status" value="1"/>
</dbReference>
<dbReference type="InterPro" id="IPR001375">
    <property type="entry name" value="Peptidase_S9_cat"/>
</dbReference>
<evidence type="ECO:0000256" key="6">
    <source>
        <dbReference type="ARBA" id="ARBA00022729"/>
    </source>
</evidence>
<dbReference type="NCBIfam" id="TIGR01677">
    <property type="entry name" value="pln_FAD_oxido"/>
    <property type="match status" value="1"/>
</dbReference>
<dbReference type="InterPro" id="IPR016166">
    <property type="entry name" value="FAD-bd_PCMH"/>
</dbReference>
<dbReference type="GO" id="GO:0016020">
    <property type="term" value="C:membrane"/>
    <property type="evidence" value="ECO:0007669"/>
    <property type="project" value="InterPro"/>
</dbReference>
<organism evidence="11 12">
    <name type="scientific">Rhododendron simsii</name>
    <name type="common">Sims's rhododendron</name>
    <dbReference type="NCBI Taxonomy" id="118357"/>
    <lineage>
        <taxon>Eukaryota</taxon>
        <taxon>Viridiplantae</taxon>
        <taxon>Streptophyta</taxon>
        <taxon>Embryophyta</taxon>
        <taxon>Tracheophyta</taxon>
        <taxon>Spermatophyta</taxon>
        <taxon>Magnoliopsida</taxon>
        <taxon>eudicotyledons</taxon>
        <taxon>Gunneridae</taxon>
        <taxon>Pentapetalae</taxon>
        <taxon>asterids</taxon>
        <taxon>Ericales</taxon>
        <taxon>Ericaceae</taxon>
        <taxon>Ericoideae</taxon>
        <taxon>Rhodoreae</taxon>
        <taxon>Rhododendron</taxon>
    </lineage>
</organism>
<evidence type="ECO:0000313" key="12">
    <source>
        <dbReference type="Proteomes" id="UP000626092"/>
    </source>
</evidence>
<dbReference type="InterPro" id="IPR029058">
    <property type="entry name" value="AB_hydrolase_fold"/>
</dbReference>
<dbReference type="GO" id="GO:0003885">
    <property type="term" value="F:D-arabinono-1,4-lactone oxidase activity"/>
    <property type="evidence" value="ECO:0007669"/>
    <property type="project" value="InterPro"/>
</dbReference>
<dbReference type="InterPro" id="IPR010030">
    <property type="entry name" value="GULO_Plant"/>
</dbReference>
<evidence type="ECO:0000256" key="5">
    <source>
        <dbReference type="ARBA" id="ARBA00022644"/>
    </source>
</evidence>
<dbReference type="InterPro" id="IPR007173">
    <property type="entry name" value="ALO_C"/>
</dbReference>
<dbReference type="Proteomes" id="UP000626092">
    <property type="component" value="Unassembled WGS sequence"/>
</dbReference>
<feature type="domain" description="FAD-binding PCMH-type" evidence="10">
    <location>
        <begin position="57"/>
        <end position="240"/>
    </location>
</feature>
<keyword evidence="12" id="KW-1185">Reference proteome</keyword>
<dbReference type="AlphaFoldDB" id="A0A834HFA0"/>
<dbReference type="Pfam" id="PF04030">
    <property type="entry name" value="ALO"/>
    <property type="match status" value="1"/>
</dbReference>
<dbReference type="InterPro" id="IPR006094">
    <property type="entry name" value="Oxid_FAD_bind_N"/>
</dbReference>
<dbReference type="Pfam" id="PF01565">
    <property type="entry name" value="FAD_binding_4"/>
    <property type="match status" value="1"/>
</dbReference>
<dbReference type="Gene3D" id="3.30.70.2520">
    <property type="match status" value="1"/>
</dbReference>
<evidence type="ECO:0000256" key="3">
    <source>
        <dbReference type="ARBA" id="ARBA00005466"/>
    </source>
</evidence>
<sequence>MISLWSFLIHTLLFATWGATFAPTNVRAMPPPPPVQCAQTGSGCTLSNSYGVWGDREDCRVPTVLYPTTEEELLLAVADAVKNNLKVKATTKFSHTIPKLACPSTQPAGNSILISTENYNSQIVVDRSKMAVTADSGVGLRALIEAVEAEGLSLVAAPYWEGVSVGGLISTGAHGSSWWGKGGAVHDHVTGISLVVPASGSQGYAKILRLGEKDPCFDAARVSLGLLGVISKVTFSLEQGFKRSITYSFTNDVGIEDKYAEHAKDHEFADITWYPSKHEAVYRIDDRVPLNTSGDGVNDFLGFQSTSILVSKSTRATEKALDNARNVDGKCAMASSFISYKKLIANGLKNNNLIFTGYPVVGRQGKMQTSGSCLYSPALRIDVSCAWDPRINGLFFYESTAIFPAQKFANFILDVKRLRDLKPENFCGADIYNGFLIRFIKASNAYLGQPEDSVVVDINYYRADEASTPRLNQDVWEEVEQMAFFKHGAKPHWAKNRIVAFSDVGKKYPNFQKFIAAKKKLDPMSMFSSEWSDEILFRKGVPLSVELGHPVLDPMYQETPHPKFSEAMESCPKEDIPNRKDMKEENLCLRTEAYASRGYVAVAIDSRYQGERASSMTTYREALVSSWRKGDTMPFVFDTVWDLIKLADYLTQREDIDPSKIGITGESLGGMHAWFAAAADTRYEVAVPIIGVQGFQWAIDHDKWQSRVDSIKDVFEEARVDLGKSVIDKEVVENVWDRIAPGLASQFDSPYTIPIIAPRPLLILNGEKDPRCPLEGLEIPKSRASKVYEEAHCPDKFKLIAQPGIRHELTTFMVKEASDWFDRFLN</sequence>
<dbReference type="GO" id="GO:0050105">
    <property type="term" value="F:L-gulonolactone oxidase activity"/>
    <property type="evidence" value="ECO:0007669"/>
    <property type="project" value="UniProtKB-EC"/>
</dbReference>
<comment type="caution">
    <text evidence="11">The sequence shown here is derived from an EMBL/GenBank/DDBJ whole genome shotgun (WGS) entry which is preliminary data.</text>
</comment>
<feature type="chain" id="PRO_5032268918" description="L-gulonolactone oxidase" evidence="9">
    <location>
        <begin position="19"/>
        <end position="826"/>
    </location>
</feature>
<dbReference type="FunFam" id="3.30.465.10:FF:000033">
    <property type="entry name" value="L-gulonolactone oxidase 5"/>
    <property type="match status" value="1"/>
</dbReference>
<evidence type="ECO:0000256" key="1">
    <source>
        <dbReference type="ARBA" id="ARBA00001974"/>
    </source>
</evidence>
<comment type="similarity">
    <text evidence="3">Belongs to the oxygen-dependent FAD-linked oxidoreductase family.</text>
</comment>
<dbReference type="GO" id="GO:0006508">
    <property type="term" value="P:proteolysis"/>
    <property type="evidence" value="ECO:0007669"/>
    <property type="project" value="InterPro"/>
</dbReference>
<dbReference type="PANTHER" id="PTHR47381">
    <property type="entry name" value="ALPHA/BETA-HYDROLASES SUPERFAMILY PROTEIN"/>
    <property type="match status" value="1"/>
</dbReference>
<evidence type="ECO:0000256" key="8">
    <source>
        <dbReference type="ARBA" id="ARBA00048083"/>
    </source>
</evidence>
<protein>
    <recommendedName>
        <fullName evidence="4">L-gulonolactone oxidase</fullName>
        <ecNumber evidence="4">1.1.3.8</ecNumber>
    </recommendedName>
</protein>
<evidence type="ECO:0000256" key="2">
    <source>
        <dbReference type="ARBA" id="ARBA00005147"/>
    </source>
</evidence>
<proteinExistence type="inferred from homology"/>
<dbReference type="InterPro" id="IPR016169">
    <property type="entry name" value="FAD-bd_PCMH_sub2"/>
</dbReference>
<comment type="pathway">
    <text evidence="2">Cofactor biosynthesis; L-ascorbate biosynthesis.</text>
</comment>
<dbReference type="PROSITE" id="PS51387">
    <property type="entry name" value="FAD_PCMH"/>
    <property type="match status" value="1"/>
</dbReference>
<dbReference type="SUPFAM" id="SSF53474">
    <property type="entry name" value="alpha/beta-Hydrolases"/>
    <property type="match status" value="1"/>
</dbReference>